<sequence length="780" mass="84061">MSMPMVTDAIDLKPCNECRCTDYMPWPTQDQPGSSSHAHARPLCACSHGADMHGLDTPALSLPPRVCPRNRQNFFVAAGGEANAANNPCARCTQCGEQYIVHFPARATTTHAGPSAHGDNRAPAIAPSTALGGASGFASNGERQTAVHQTQRAVLMPTTHRPAVGVWHDAHHEDSASVPQPQPLPLSLTRHDGISRIQVPNTAFGEDRSPALPAHVSSVGQAPASGPSRNLSIARPHATRTSFAPRITDPIPGVRASGSSGSRRPHGNDNRETWHYIVLIHTEDWSIASNTNTGRLFNKDYYLRVPTSTSDMDSLVKRFRDMGLAFNLDVMARPSERMVSHLQRPLESHMDTNGLKLRNVEHVEPPLLSTDGSSTFSKAWQFMAVHPHARPSAAFGGPALKPINDVNTDEVTIVMLNQRARKKLPPLSLPFGRHLVIFVDDKDRYIFVWDCAYGHQPMYPQLAAYLAVKASLALAPALHRLEPPRVHVRHMTSISGPGQNSEAGPSTHQVSSGANTNISNMDTDYLVSMITSTIERYISRLQNPALLVQQTNISSAFSSDSAGSTLVSNTAAIAVMPSDAHASIPETPLATDLTPEISLPTNPMPETPSTATAIATMPTRPSTPSVTGGDPLLMPTSISTPTRRQPSPGSPPPAPARPRPRPRRHAPTTATATTSSEPGQTLGQVLEYLQESVTVVERWRTLIRTMEVSGHQDEAGVLIDAPDIDTAAKGLNEAVLTLASRGVTQVAGDNWHIVNVSDASIFSRDPSAAMYVRSSWLWDS</sequence>
<feature type="region of interest" description="Disordered" evidence="1">
    <location>
        <begin position="243"/>
        <end position="269"/>
    </location>
</feature>
<evidence type="ECO:0000256" key="1">
    <source>
        <dbReference type="SAM" id="MobiDB-lite"/>
    </source>
</evidence>
<accession>A0AAD7TK77</accession>
<organism evidence="2 3">
    <name type="scientific">Trametes cubensis</name>
    <dbReference type="NCBI Taxonomy" id="1111947"/>
    <lineage>
        <taxon>Eukaryota</taxon>
        <taxon>Fungi</taxon>
        <taxon>Dikarya</taxon>
        <taxon>Basidiomycota</taxon>
        <taxon>Agaricomycotina</taxon>
        <taxon>Agaricomycetes</taxon>
        <taxon>Polyporales</taxon>
        <taxon>Polyporaceae</taxon>
        <taxon>Trametes</taxon>
    </lineage>
</organism>
<keyword evidence="3" id="KW-1185">Reference proteome</keyword>
<reference evidence="2" key="1">
    <citation type="submission" date="2022-11" db="EMBL/GenBank/DDBJ databases">
        <title>Genome Sequence of Cubamyces cubensis.</title>
        <authorList>
            <person name="Buettner E."/>
        </authorList>
    </citation>
    <scope>NUCLEOTIDE SEQUENCE</scope>
    <source>
        <strain evidence="2">MPL-01</strain>
    </source>
</reference>
<feature type="region of interest" description="Disordered" evidence="1">
    <location>
        <begin position="490"/>
        <end position="516"/>
    </location>
</feature>
<comment type="caution">
    <text evidence="2">The sequence shown here is derived from an EMBL/GenBank/DDBJ whole genome shotgun (WGS) entry which is preliminary data.</text>
</comment>
<feature type="compositionally biased region" description="Polar residues" evidence="1">
    <location>
        <begin position="607"/>
        <end position="626"/>
    </location>
</feature>
<dbReference type="AlphaFoldDB" id="A0AAD7TK77"/>
<name>A0AAD7TK77_9APHY</name>
<protein>
    <submittedName>
        <fullName evidence="2">Uncharacterized protein</fullName>
    </submittedName>
</protein>
<feature type="compositionally biased region" description="Polar residues" evidence="1">
    <location>
        <begin position="492"/>
        <end position="516"/>
    </location>
</feature>
<dbReference type="Proteomes" id="UP001215151">
    <property type="component" value="Unassembled WGS sequence"/>
</dbReference>
<evidence type="ECO:0000313" key="3">
    <source>
        <dbReference type="Proteomes" id="UP001215151"/>
    </source>
</evidence>
<feature type="compositionally biased region" description="Pro residues" evidence="1">
    <location>
        <begin position="648"/>
        <end position="657"/>
    </location>
</feature>
<gene>
    <name evidence="2" type="ORF">ONZ51_g11529</name>
</gene>
<proteinExistence type="predicted"/>
<dbReference type="EMBL" id="JAPEVG010000560">
    <property type="protein sequence ID" value="KAJ8457445.1"/>
    <property type="molecule type" value="Genomic_DNA"/>
</dbReference>
<feature type="region of interest" description="Disordered" evidence="1">
    <location>
        <begin position="592"/>
        <end position="681"/>
    </location>
</feature>
<feature type="compositionally biased region" description="Low complexity" evidence="1">
    <location>
        <begin position="667"/>
        <end position="678"/>
    </location>
</feature>
<evidence type="ECO:0000313" key="2">
    <source>
        <dbReference type="EMBL" id="KAJ8457445.1"/>
    </source>
</evidence>